<feature type="domain" description="Molybdopterin dinucleotide-binding" evidence="15">
    <location>
        <begin position="688"/>
        <end position="804"/>
    </location>
</feature>
<dbReference type="CDD" id="cd02793">
    <property type="entry name" value="MopB_CT_DMSOR-BSOR-TMAOR"/>
    <property type="match status" value="1"/>
</dbReference>
<dbReference type="PROSITE" id="PS51318">
    <property type="entry name" value="TAT"/>
    <property type="match status" value="1"/>
</dbReference>
<dbReference type="NCBIfam" id="NF011682">
    <property type="entry name" value="PRK15102.1"/>
    <property type="match status" value="1"/>
</dbReference>
<dbReference type="FunFam" id="2.40.40.20:FF:000009">
    <property type="entry name" value="Biotin sulfoxide reductase 2"/>
    <property type="match status" value="1"/>
</dbReference>
<evidence type="ECO:0000256" key="10">
    <source>
        <dbReference type="ARBA" id="ARBA00049407"/>
    </source>
</evidence>
<comment type="catalytic activity">
    <reaction evidence="10">
        <text>trimethylamine + 2 Fe(III)-[cytochrome c] + H2O = trimethylamine N-oxide + 2 Fe(II)-[cytochrome c] + 3 H(+)</text>
        <dbReference type="Rhea" id="RHEA:24236"/>
        <dbReference type="Rhea" id="RHEA-COMP:10350"/>
        <dbReference type="Rhea" id="RHEA-COMP:14399"/>
        <dbReference type="ChEBI" id="CHEBI:15377"/>
        <dbReference type="ChEBI" id="CHEBI:15378"/>
        <dbReference type="ChEBI" id="CHEBI:15724"/>
        <dbReference type="ChEBI" id="CHEBI:29033"/>
        <dbReference type="ChEBI" id="CHEBI:29034"/>
        <dbReference type="ChEBI" id="CHEBI:58389"/>
        <dbReference type="EC" id="1.7.2.3"/>
    </reaction>
</comment>
<keyword evidence="5 12" id="KW-0500">Molybdenum</keyword>
<dbReference type="GO" id="GO:0030288">
    <property type="term" value="C:outer membrane-bounded periplasmic space"/>
    <property type="evidence" value="ECO:0007669"/>
    <property type="project" value="TreeGrafter"/>
</dbReference>
<comment type="subcellular location">
    <subcellularLocation>
        <location evidence="2">Periplasm</location>
    </subcellularLocation>
</comment>
<accession>L8JK19</accession>
<comment type="similarity">
    <text evidence="3">Belongs to the prokaryotic molybdopterin-containing oxidoreductase family.</text>
</comment>
<evidence type="ECO:0000256" key="11">
    <source>
        <dbReference type="ARBA" id="ARBA00069096"/>
    </source>
</evidence>
<evidence type="ECO:0000256" key="7">
    <source>
        <dbReference type="ARBA" id="ARBA00022729"/>
    </source>
</evidence>
<feature type="binding site" evidence="12">
    <location>
        <position position="529"/>
    </location>
    <ligand>
        <name>Mo-bis(molybdopterin guanine dinucleotide)</name>
        <dbReference type="ChEBI" id="CHEBI:60539"/>
    </ligand>
</feature>
<evidence type="ECO:0000256" key="13">
    <source>
        <dbReference type="SAM" id="SignalP"/>
    </source>
</evidence>
<comment type="function">
    <text evidence="1">Reduces trimethylamine-N-oxide (TMAO) into trimethylamine; an anaerobic reaction coupled to energy-yielding reactions.</text>
</comment>
<feature type="domain" description="Molybdopterin oxidoreductase N-terminal" evidence="16">
    <location>
        <begin position="54"/>
        <end position="94"/>
    </location>
</feature>
<evidence type="ECO:0000256" key="4">
    <source>
        <dbReference type="ARBA" id="ARBA00011885"/>
    </source>
</evidence>
<keyword evidence="9" id="KW-0560">Oxidoreductase</keyword>
<keyword evidence="6 12" id="KW-0479">Metal-binding</keyword>
<keyword evidence="8" id="KW-0574">Periplasm</keyword>
<dbReference type="InterPro" id="IPR009010">
    <property type="entry name" value="Asp_de-COase-like_dom_sf"/>
</dbReference>
<feature type="binding site" evidence="12">
    <location>
        <position position="160"/>
    </location>
    <ligand>
        <name>Mo-bis(molybdopterin guanine dinucleotide)</name>
        <dbReference type="ChEBI" id="CHEBI:60539"/>
    </ligand>
</feature>
<reference evidence="17 18" key="1">
    <citation type="submission" date="2012-12" db="EMBL/GenBank/DDBJ databases">
        <title>Genome Assembly of Photobacterium sp. AK15.</title>
        <authorList>
            <person name="Khatri I."/>
            <person name="Vaidya B."/>
            <person name="Srinivas T.N.R."/>
            <person name="Subramanian S."/>
            <person name="Pinnaka A."/>
        </authorList>
    </citation>
    <scope>NUCLEOTIDE SEQUENCE [LARGE SCALE GENOMIC DNA]</scope>
    <source>
        <strain evidence="17 18">AK15</strain>
    </source>
</reference>
<dbReference type="PANTHER" id="PTHR43742">
    <property type="entry name" value="TRIMETHYLAMINE-N-OXIDE REDUCTASE"/>
    <property type="match status" value="1"/>
</dbReference>
<dbReference type="InterPro" id="IPR006656">
    <property type="entry name" value="Mopterin_OxRdtase"/>
</dbReference>
<dbReference type="GO" id="GO:0050626">
    <property type="term" value="F:trimethylamine-N-oxide reductase (cytochrome c) activity"/>
    <property type="evidence" value="ECO:0007669"/>
    <property type="project" value="UniProtKB-EC"/>
</dbReference>
<dbReference type="Gene3D" id="3.90.55.10">
    <property type="entry name" value="Dimethylsulfoxide Reductase, domain 3"/>
    <property type="match status" value="1"/>
</dbReference>
<dbReference type="SUPFAM" id="SSF50692">
    <property type="entry name" value="ADC-like"/>
    <property type="match status" value="1"/>
</dbReference>
<dbReference type="Proteomes" id="UP000011134">
    <property type="component" value="Unassembled WGS sequence"/>
</dbReference>
<dbReference type="GO" id="GO:0030151">
    <property type="term" value="F:molybdenum ion binding"/>
    <property type="evidence" value="ECO:0007669"/>
    <property type="project" value="TreeGrafter"/>
</dbReference>
<dbReference type="InterPro" id="IPR006655">
    <property type="entry name" value="Mopterin_OxRdtase_prok_CS"/>
</dbReference>
<feature type="signal peptide" evidence="13">
    <location>
        <begin position="1"/>
        <end position="40"/>
    </location>
</feature>
<dbReference type="PATRIC" id="fig|1056511.3.peg.65"/>
<evidence type="ECO:0000256" key="6">
    <source>
        <dbReference type="ARBA" id="ARBA00022723"/>
    </source>
</evidence>
<evidence type="ECO:0000256" key="2">
    <source>
        <dbReference type="ARBA" id="ARBA00004418"/>
    </source>
</evidence>
<feature type="binding site" evidence="12">
    <location>
        <position position="787"/>
    </location>
    <ligand>
        <name>Mo-bis(molybdopterin guanine dinucleotide)</name>
        <dbReference type="ChEBI" id="CHEBI:60539"/>
    </ligand>
</feature>
<feature type="binding site" evidence="12">
    <location>
        <position position="482"/>
    </location>
    <ligand>
        <name>Mo-bis(molybdopterin guanine dinucleotide)</name>
        <dbReference type="ChEBI" id="CHEBI:60539"/>
    </ligand>
</feature>
<dbReference type="InterPro" id="IPR006657">
    <property type="entry name" value="MoPterin_dinucl-bd_dom"/>
</dbReference>
<dbReference type="InterPro" id="IPR041954">
    <property type="entry name" value="CT_DMSOR/BSOR/TMAOR"/>
</dbReference>
<organism evidence="17 18">
    <name type="scientific">Photobacterium marinum</name>
    <dbReference type="NCBI Taxonomy" id="1056511"/>
    <lineage>
        <taxon>Bacteria</taxon>
        <taxon>Pseudomonadati</taxon>
        <taxon>Pseudomonadota</taxon>
        <taxon>Gammaproteobacteria</taxon>
        <taxon>Vibrionales</taxon>
        <taxon>Vibrionaceae</taxon>
        <taxon>Photobacterium</taxon>
    </lineage>
</organism>
<dbReference type="Gene3D" id="2.40.40.20">
    <property type="match status" value="1"/>
</dbReference>
<feature type="binding site" evidence="12">
    <location>
        <position position="559"/>
    </location>
    <ligand>
        <name>Mo-bis(molybdopterin guanine dinucleotide)</name>
        <dbReference type="ChEBI" id="CHEBI:60539"/>
    </ligand>
</feature>
<dbReference type="EC" id="1.7.2.3" evidence="4"/>
<dbReference type="InterPro" id="IPR041460">
    <property type="entry name" value="Molybdopterin_N"/>
</dbReference>
<evidence type="ECO:0000256" key="3">
    <source>
        <dbReference type="ARBA" id="ARBA00010312"/>
    </source>
</evidence>
<comment type="cofactor">
    <cofactor evidence="12">
        <name>Mo-bis(molybdopterin guanine dinucleotide)</name>
        <dbReference type="ChEBI" id="CHEBI:60539"/>
    </cofactor>
    <text evidence="12">Binds 1 molybdenum-bis(molybdopterin guanine dinucleotide) (Mo-bis-MGD) cofactor per subunit.</text>
</comment>
<feature type="domain" description="Molybdopterin oxidoreductase" evidence="14">
    <location>
        <begin position="98"/>
        <end position="568"/>
    </location>
</feature>
<feature type="chain" id="PRO_5003993112" description="Trimethylamine-N-oxide reductase" evidence="13">
    <location>
        <begin position="41"/>
        <end position="847"/>
    </location>
</feature>
<evidence type="ECO:0000313" key="17">
    <source>
        <dbReference type="EMBL" id="ELR67757.1"/>
    </source>
</evidence>
<evidence type="ECO:0000259" key="16">
    <source>
        <dbReference type="Pfam" id="PF18364"/>
    </source>
</evidence>
<dbReference type="Gene3D" id="3.40.50.740">
    <property type="match status" value="1"/>
</dbReference>
<evidence type="ECO:0000256" key="1">
    <source>
        <dbReference type="ARBA" id="ARBA00003013"/>
    </source>
</evidence>
<evidence type="ECO:0000256" key="8">
    <source>
        <dbReference type="ARBA" id="ARBA00022764"/>
    </source>
</evidence>
<comment type="caution">
    <text evidence="17">The sequence shown here is derived from an EMBL/GenBank/DDBJ whole genome shotgun (WGS) entry which is preliminary data.</text>
</comment>
<dbReference type="Pfam" id="PF18364">
    <property type="entry name" value="Molybdopterin_N"/>
    <property type="match status" value="1"/>
</dbReference>
<dbReference type="AlphaFoldDB" id="L8JK19"/>
<dbReference type="GO" id="GO:0009061">
    <property type="term" value="P:anaerobic respiration"/>
    <property type="evidence" value="ECO:0007669"/>
    <property type="project" value="TreeGrafter"/>
</dbReference>
<dbReference type="FunFam" id="3.40.228.10:FF:000003">
    <property type="entry name" value="Biotin sulfoxide reductase 2"/>
    <property type="match status" value="1"/>
</dbReference>
<dbReference type="InterPro" id="IPR006658">
    <property type="entry name" value="BisC"/>
</dbReference>
<evidence type="ECO:0000313" key="18">
    <source>
        <dbReference type="Proteomes" id="UP000011134"/>
    </source>
</evidence>
<evidence type="ECO:0000259" key="15">
    <source>
        <dbReference type="Pfam" id="PF01568"/>
    </source>
</evidence>
<dbReference type="InterPro" id="IPR006311">
    <property type="entry name" value="TAT_signal"/>
</dbReference>
<dbReference type="GO" id="GO:0043546">
    <property type="term" value="F:molybdopterin cofactor binding"/>
    <property type="evidence" value="ECO:0007669"/>
    <property type="project" value="InterPro"/>
</dbReference>
<gene>
    <name evidence="17" type="ORF">C942_00064</name>
</gene>
<dbReference type="Pfam" id="PF01568">
    <property type="entry name" value="Molydop_binding"/>
    <property type="match status" value="1"/>
</dbReference>
<feature type="binding site" evidence="12">
    <location>
        <position position="374"/>
    </location>
    <ligand>
        <name>Mo-bis(molybdopterin guanine dinucleotide)</name>
        <dbReference type="ChEBI" id="CHEBI:60539"/>
    </ligand>
</feature>
<sequence length="847" mass="94516">MATQILNKGVSRRRFLSGMVAASAASVVGTSLLAPRKAMAASHEKANFTGEVLSGSHWGAFRAKVENGVWVDTVPFEKDKHPTSMINGVREVVYNPARVKYPMVRIDWLKHGYKSDTTQRGDNRFVRVPWSQALDFFYHEMERIQNNFGPSALYAGHTGWQSVGKLHSAGTMMMRAIGLHGTFLAKAGDYSTGAAQVILPYVAGAMEVYEQQTSWPLVLEHSDTIVVWGSDPIKNLQVGWLVPDHSPYAYYEQLAEKVKNKEIKVLYIDPVVSDTQKFVGGEQVPVNPQTDVPLMLAIAHTLYKENLYNKDFIADYTTGFDKFIPYLTGEKDGVEKTPEWAEKICGIDADKIRELARTMASGRTQIIGGWCLQRMQHGEQYAWMLVVVAAMLGQIGLPGGGFGFGWHYNDAGSITSNGPLMSGFSGVTGVDPIHNGSYKGYSTYIPVARFVDCIENPGKKIQWNGHDITFPEMKMAVFCGNNPFNHHQDRNKMIKAWRKLETVVTIEHQWTATCRFSDIVLPATTTHERNDIEQYGNHSNAGIIALPKVVEPMFESRDDFDIFRDLCRRFDREEAFTGGKTQMQWIEEIYNGARLQGRGLGVRLPNFKKFWEGEGFVDFPAGKEWVRHESFRKEPDLEPLGTATGLIEIYCKTIADMGYDDCQGHPMWFEKKERSHGGPRSDRFPINLQSTHPKHRLHSQLCSSTEHRATYAVADREPIYISTEDAKARGIKSGDIVRVFNDRGELLAGAVVTDDYKPGVCRIHEGAWYSPLEGGKPGTLCTYGDPNVLTQDIGSSKLAQATSAASAVVQIEKYKGKVPAVTGFHGPTEVTDIDPLFPAMDLKSSCR</sequence>
<dbReference type="RefSeq" id="WP_007461169.1">
    <property type="nucleotide sequence ID" value="NZ_AMZO01000001.1"/>
</dbReference>
<dbReference type="OrthoDB" id="9815647at2"/>
<evidence type="ECO:0000256" key="5">
    <source>
        <dbReference type="ARBA" id="ARBA00022505"/>
    </source>
</evidence>
<dbReference type="InterPro" id="IPR050612">
    <property type="entry name" value="Prok_Mopterin_Oxidored"/>
</dbReference>
<evidence type="ECO:0000259" key="14">
    <source>
        <dbReference type="Pfam" id="PF00384"/>
    </source>
</evidence>
<dbReference type="PANTHER" id="PTHR43742:SF4">
    <property type="entry name" value="TRIMETHYLAMINE-N-OXIDE REDUCTASE 1"/>
    <property type="match status" value="1"/>
</dbReference>
<dbReference type="SUPFAM" id="SSF53706">
    <property type="entry name" value="Formate dehydrogenase/DMSO reductase, domains 1-3"/>
    <property type="match status" value="1"/>
</dbReference>
<dbReference type="Gene3D" id="3.40.228.10">
    <property type="entry name" value="Dimethylsulfoxide Reductase, domain 2"/>
    <property type="match status" value="1"/>
</dbReference>
<dbReference type="EMBL" id="AMZO01000001">
    <property type="protein sequence ID" value="ELR67757.1"/>
    <property type="molecule type" value="Genomic_DNA"/>
</dbReference>
<proteinExistence type="inferred from homology"/>
<feature type="binding site" evidence="12">
    <location>
        <position position="486"/>
    </location>
    <ligand>
        <name>Mo-bis(molybdopterin guanine dinucleotide)</name>
        <dbReference type="ChEBI" id="CHEBI:60539"/>
    </ligand>
</feature>
<dbReference type="GO" id="GO:0009055">
    <property type="term" value="F:electron transfer activity"/>
    <property type="evidence" value="ECO:0007669"/>
    <property type="project" value="TreeGrafter"/>
</dbReference>
<name>L8JK19_9GAMM</name>
<evidence type="ECO:0000256" key="9">
    <source>
        <dbReference type="ARBA" id="ARBA00023002"/>
    </source>
</evidence>
<protein>
    <recommendedName>
        <fullName evidence="11">Trimethylamine-N-oxide reductase</fullName>
        <ecNumber evidence="4">1.7.2.3</ecNumber>
    </recommendedName>
</protein>
<dbReference type="Pfam" id="PF00384">
    <property type="entry name" value="Molybdopterin"/>
    <property type="match status" value="1"/>
</dbReference>
<dbReference type="NCBIfam" id="TIGR00509">
    <property type="entry name" value="bisC_fam"/>
    <property type="match status" value="1"/>
</dbReference>
<dbReference type="PROSITE" id="PS00490">
    <property type="entry name" value="MOLYBDOPTERIN_PROK_2"/>
    <property type="match status" value="1"/>
</dbReference>
<keyword evidence="18" id="KW-1185">Reference proteome</keyword>
<keyword evidence="7 13" id="KW-0732">Signal</keyword>
<evidence type="ECO:0000256" key="12">
    <source>
        <dbReference type="PIRSR" id="PIRSR606658-1"/>
    </source>
</evidence>